<evidence type="ECO:0000313" key="3">
    <source>
        <dbReference type="Proteomes" id="UP000053989"/>
    </source>
</evidence>
<accession>A0A0C3EDW6</accession>
<dbReference type="AlphaFoldDB" id="A0A0C3EDW6"/>
<dbReference type="EMBL" id="KN822019">
    <property type="protein sequence ID" value="KIM66086.1"/>
    <property type="molecule type" value="Genomic_DNA"/>
</dbReference>
<sequence>MRSRLLEALRASFTSTLALEPLQDFIYFTYTFYTSLLEEPTLCTFCSGWLEALSNLARYRMAVAAMVTNSQSSGASLTTDAISKAAATAASKEPTSKPAKSQVSSSDRPAACIDDSPTPSTGITAVCIMEIGPEMEWGEEFPKNGTLRRLEPASCITTWDCSAGKSKAKNFIQSTTL</sequence>
<evidence type="ECO:0000256" key="1">
    <source>
        <dbReference type="SAM" id="MobiDB-lite"/>
    </source>
</evidence>
<feature type="compositionally biased region" description="Polar residues" evidence="1">
    <location>
        <begin position="98"/>
        <end position="107"/>
    </location>
</feature>
<feature type="compositionally biased region" description="Low complexity" evidence="1">
    <location>
        <begin position="88"/>
        <end position="97"/>
    </location>
</feature>
<dbReference type="OrthoDB" id="2803160at2759"/>
<proteinExistence type="predicted"/>
<protein>
    <submittedName>
        <fullName evidence="2">Uncharacterized protein</fullName>
    </submittedName>
</protein>
<gene>
    <name evidence="2" type="ORF">SCLCIDRAFT_22305</name>
</gene>
<reference evidence="3" key="2">
    <citation type="submission" date="2015-01" db="EMBL/GenBank/DDBJ databases">
        <title>Evolutionary Origins and Diversification of the Mycorrhizal Mutualists.</title>
        <authorList>
            <consortium name="DOE Joint Genome Institute"/>
            <consortium name="Mycorrhizal Genomics Consortium"/>
            <person name="Kohler A."/>
            <person name="Kuo A."/>
            <person name="Nagy L.G."/>
            <person name="Floudas D."/>
            <person name="Copeland A."/>
            <person name="Barry K.W."/>
            <person name="Cichocki N."/>
            <person name="Veneault-Fourrey C."/>
            <person name="LaButti K."/>
            <person name="Lindquist E.A."/>
            <person name="Lipzen A."/>
            <person name="Lundell T."/>
            <person name="Morin E."/>
            <person name="Murat C."/>
            <person name="Riley R."/>
            <person name="Ohm R."/>
            <person name="Sun H."/>
            <person name="Tunlid A."/>
            <person name="Henrissat B."/>
            <person name="Grigoriev I.V."/>
            <person name="Hibbett D.S."/>
            <person name="Martin F."/>
        </authorList>
    </citation>
    <scope>NUCLEOTIDE SEQUENCE [LARGE SCALE GENOMIC DNA]</scope>
    <source>
        <strain evidence="3">Foug A</strain>
    </source>
</reference>
<feature type="region of interest" description="Disordered" evidence="1">
    <location>
        <begin position="88"/>
        <end position="117"/>
    </location>
</feature>
<organism evidence="2 3">
    <name type="scientific">Scleroderma citrinum Foug A</name>
    <dbReference type="NCBI Taxonomy" id="1036808"/>
    <lineage>
        <taxon>Eukaryota</taxon>
        <taxon>Fungi</taxon>
        <taxon>Dikarya</taxon>
        <taxon>Basidiomycota</taxon>
        <taxon>Agaricomycotina</taxon>
        <taxon>Agaricomycetes</taxon>
        <taxon>Agaricomycetidae</taxon>
        <taxon>Boletales</taxon>
        <taxon>Sclerodermatineae</taxon>
        <taxon>Sclerodermataceae</taxon>
        <taxon>Scleroderma</taxon>
    </lineage>
</organism>
<keyword evidence="3" id="KW-1185">Reference proteome</keyword>
<reference evidence="2 3" key="1">
    <citation type="submission" date="2014-04" db="EMBL/GenBank/DDBJ databases">
        <authorList>
            <consortium name="DOE Joint Genome Institute"/>
            <person name="Kuo A."/>
            <person name="Kohler A."/>
            <person name="Nagy L.G."/>
            <person name="Floudas D."/>
            <person name="Copeland A."/>
            <person name="Barry K.W."/>
            <person name="Cichocki N."/>
            <person name="Veneault-Fourrey C."/>
            <person name="LaButti K."/>
            <person name="Lindquist E.A."/>
            <person name="Lipzen A."/>
            <person name="Lundell T."/>
            <person name="Morin E."/>
            <person name="Murat C."/>
            <person name="Sun H."/>
            <person name="Tunlid A."/>
            <person name="Henrissat B."/>
            <person name="Grigoriev I.V."/>
            <person name="Hibbett D.S."/>
            <person name="Martin F."/>
            <person name="Nordberg H.P."/>
            <person name="Cantor M.N."/>
            <person name="Hua S.X."/>
        </authorList>
    </citation>
    <scope>NUCLEOTIDE SEQUENCE [LARGE SCALE GENOMIC DNA]</scope>
    <source>
        <strain evidence="2 3">Foug A</strain>
    </source>
</reference>
<dbReference type="HOGENOM" id="CLU_1518727_0_0_1"/>
<evidence type="ECO:0000313" key="2">
    <source>
        <dbReference type="EMBL" id="KIM66086.1"/>
    </source>
</evidence>
<dbReference type="STRING" id="1036808.A0A0C3EDW6"/>
<name>A0A0C3EDW6_9AGAM</name>
<dbReference type="InParanoid" id="A0A0C3EDW6"/>
<dbReference type="Proteomes" id="UP000053989">
    <property type="component" value="Unassembled WGS sequence"/>
</dbReference>